<comment type="caution">
    <text evidence="1">The sequence shown here is derived from an EMBL/GenBank/DDBJ whole genome shotgun (WGS) entry which is preliminary data.</text>
</comment>
<reference evidence="1 2" key="1">
    <citation type="submission" date="2013-07" db="EMBL/GenBank/DDBJ databases">
        <authorList>
            <person name="Weinstock G."/>
            <person name="Sodergren E."/>
            <person name="Wylie T."/>
            <person name="Fulton L."/>
            <person name="Fulton R."/>
            <person name="Fronick C."/>
            <person name="O'Laughlin M."/>
            <person name="Godfrey J."/>
            <person name="Miner T."/>
            <person name="Herter B."/>
            <person name="Appelbaum E."/>
            <person name="Cordes M."/>
            <person name="Lek S."/>
            <person name="Wollam A."/>
            <person name="Pepin K.H."/>
            <person name="Palsikar V.B."/>
            <person name="Mitreva M."/>
            <person name="Wilson R.K."/>
        </authorList>
    </citation>
    <scope>NUCLEOTIDE SEQUENCE [LARGE SCALE GENOMIC DNA]</scope>
    <source>
        <strain evidence="1 2">ATCC 14940</strain>
    </source>
</reference>
<protein>
    <submittedName>
        <fullName evidence="1">Uncharacterized protein</fullName>
    </submittedName>
</protein>
<accession>A0ABC9TXK3</accession>
<evidence type="ECO:0000313" key="1">
    <source>
        <dbReference type="EMBL" id="ERI76817.1"/>
    </source>
</evidence>
<name>A0ABC9TXK3_CLOSY</name>
<organism evidence="1 2">
    <name type="scientific">[Clostridium] symbiosum ATCC 14940</name>
    <dbReference type="NCBI Taxonomy" id="411472"/>
    <lineage>
        <taxon>Bacteria</taxon>
        <taxon>Bacillati</taxon>
        <taxon>Bacillota</taxon>
        <taxon>Clostridia</taxon>
        <taxon>Lachnospirales</taxon>
        <taxon>Lachnospiraceae</taxon>
        <taxon>Otoolea</taxon>
    </lineage>
</organism>
<sequence>MLLRRFRGKQQPIIFRTELAPDVFVGIFGHINFVSGRHPQVWRNILRRKRKVWQSPPERMIIPWADTGWSIGNITAMNNNINYTKF</sequence>
<dbReference type="EMBL" id="AWSU01000185">
    <property type="protein sequence ID" value="ERI76817.1"/>
    <property type="molecule type" value="Genomic_DNA"/>
</dbReference>
<evidence type="ECO:0000313" key="2">
    <source>
        <dbReference type="Proteomes" id="UP000016491"/>
    </source>
</evidence>
<gene>
    <name evidence="1" type="ORF">CLOSYM_02393</name>
</gene>
<dbReference type="Proteomes" id="UP000016491">
    <property type="component" value="Unassembled WGS sequence"/>
</dbReference>
<proteinExistence type="predicted"/>
<dbReference type="AlphaFoldDB" id="A0ABC9TXK3"/>